<organism evidence="1">
    <name type="scientific">viral metagenome</name>
    <dbReference type="NCBI Taxonomy" id="1070528"/>
    <lineage>
        <taxon>unclassified sequences</taxon>
        <taxon>metagenomes</taxon>
        <taxon>organismal metagenomes</taxon>
    </lineage>
</organism>
<sequence length="184" mass="22186">MSVYSLSRSFQLQSWIKWLEEEWVCGEERQWILRSFVHHGLIPLLKKKGYILVCSTDHLVVTITRELFYIREKRKPKVRWHSTIFNTEYAEEEEDHYNYIMDADTWDSFWEGWAYLFDEDCINERYTIQHAVWTCLDLERSPQTAELYELGEPDADEPTGFKPRASANDPYLMDMSEGYHDKFY</sequence>
<evidence type="ECO:0000313" key="1">
    <source>
        <dbReference type="EMBL" id="QHS91956.1"/>
    </source>
</evidence>
<reference evidence="1" key="1">
    <citation type="journal article" date="2020" name="Nature">
        <title>Giant virus diversity and host interactions through global metagenomics.</title>
        <authorList>
            <person name="Schulz F."/>
            <person name="Roux S."/>
            <person name="Paez-Espino D."/>
            <person name="Jungbluth S."/>
            <person name="Walsh D.A."/>
            <person name="Denef V.J."/>
            <person name="McMahon K.D."/>
            <person name="Konstantinidis K.T."/>
            <person name="Eloe-Fadrosh E.A."/>
            <person name="Kyrpides N.C."/>
            <person name="Woyke T."/>
        </authorList>
    </citation>
    <scope>NUCLEOTIDE SEQUENCE</scope>
    <source>
        <strain evidence="1">GVMAG-M-3300013285-6</strain>
    </source>
</reference>
<name>A0A6C0BIF5_9ZZZZ</name>
<proteinExistence type="predicted"/>
<protein>
    <submittedName>
        <fullName evidence="1">Uncharacterized protein</fullName>
    </submittedName>
</protein>
<accession>A0A6C0BIF5</accession>
<dbReference type="AlphaFoldDB" id="A0A6C0BIF5"/>
<dbReference type="EMBL" id="MN739166">
    <property type="protein sequence ID" value="QHS91956.1"/>
    <property type="molecule type" value="Genomic_DNA"/>
</dbReference>